<dbReference type="Gene3D" id="3.40.50.300">
    <property type="entry name" value="P-loop containing nucleotide triphosphate hydrolases"/>
    <property type="match status" value="1"/>
</dbReference>
<evidence type="ECO:0000313" key="3">
    <source>
        <dbReference type="Proteomes" id="UP000016638"/>
    </source>
</evidence>
<protein>
    <submittedName>
        <fullName evidence="2">Type III restriction enzyme, res subunit domain protein</fullName>
    </submittedName>
</protein>
<dbReference type="GO" id="GO:0005524">
    <property type="term" value="F:ATP binding"/>
    <property type="evidence" value="ECO:0007669"/>
    <property type="project" value="InterPro"/>
</dbReference>
<accession>U2V6T7</accession>
<dbReference type="GO" id="GO:0016787">
    <property type="term" value="F:hydrolase activity"/>
    <property type="evidence" value="ECO:0007669"/>
    <property type="project" value="InterPro"/>
</dbReference>
<dbReference type="PATRIC" id="fig|1125712.3.peg.1256"/>
<dbReference type="GO" id="GO:0003677">
    <property type="term" value="F:DNA binding"/>
    <property type="evidence" value="ECO:0007669"/>
    <property type="project" value="InterPro"/>
</dbReference>
<dbReference type="SUPFAM" id="SSF52540">
    <property type="entry name" value="P-loop containing nucleoside triphosphate hydrolases"/>
    <property type="match status" value="1"/>
</dbReference>
<dbReference type="STRING" id="1125712.HMPREF1316_0130"/>
<organism evidence="2 3">
    <name type="scientific">Olsenella profusa F0195</name>
    <dbReference type="NCBI Taxonomy" id="1125712"/>
    <lineage>
        <taxon>Bacteria</taxon>
        <taxon>Bacillati</taxon>
        <taxon>Actinomycetota</taxon>
        <taxon>Coriobacteriia</taxon>
        <taxon>Coriobacteriales</taxon>
        <taxon>Atopobiaceae</taxon>
        <taxon>Olsenella</taxon>
    </lineage>
</organism>
<feature type="domain" description="Helicase/UvrB N-terminal" evidence="1">
    <location>
        <begin position="99"/>
        <end position="172"/>
    </location>
</feature>
<dbReference type="Pfam" id="PF04851">
    <property type="entry name" value="ResIII"/>
    <property type="match status" value="1"/>
</dbReference>
<dbReference type="Proteomes" id="UP000016638">
    <property type="component" value="Unassembled WGS sequence"/>
</dbReference>
<dbReference type="InterPro" id="IPR050742">
    <property type="entry name" value="Helicase_Restrict-Modif_Enz"/>
</dbReference>
<dbReference type="InterPro" id="IPR006935">
    <property type="entry name" value="Helicase/UvrB_N"/>
</dbReference>
<dbReference type="AlphaFoldDB" id="U2V6T7"/>
<dbReference type="eggNOG" id="COG4889">
    <property type="taxonomic scope" value="Bacteria"/>
</dbReference>
<dbReference type="PANTHER" id="PTHR47396">
    <property type="entry name" value="TYPE I RESTRICTION ENZYME ECOKI R PROTEIN"/>
    <property type="match status" value="1"/>
</dbReference>
<dbReference type="GO" id="GO:0005829">
    <property type="term" value="C:cytosol"/>
    <property type="evidence" value="ECO:0007669"/>
    <property type="project" value="TreeGrafter"/>
</dbReference>
<dbReference type="PANTHER" id="PTHR47396:SF1">
    <property type="entry name" value="ATP-DEPENDENT HELICASE IRC3-RELATED"/>
    <property type="match status" value="1"/>
</dbReference>
<reference evidence="2 3" key="1">
    <citation type="submission" date="2013-08" db="EMBL/GenBank/DDBJ databases">
        <authorList>
            <person name="Durkin A.S."/>
            <person name="Haft D.R."/>
            <person name="McCorrison J."/>
            <person name="Torralba M."/>
            <person name="Gillis M."/>
            <person name="Haft D.H."/>
            <person name="Methe B."/>
            <person name="Sutton G."/>
            <person name="Nelson K.E."/>
        </authorList>
    </citation>
    <scope>NUCLEOTIDE SEQUENCE [LARGE SCALE GENOMIC DNA]</scope>
    <source>
        <strain evidence="2 3">F0195</strain>
    </source>
</reference>
<comment type="caution">
    <text evidence="2">The sequence shown here is derived from an EMBL/GenBank/DDBJ whole genome shotgun (WGS) entry which is preliminary data.</text>
</comment>
<dbReference type="InterPro" id="IPR027417">
    <property type="entry name" value="P-loop_NTPase"/>
</dbReference>
<keyword evidence="3" id="KW-1185">Reference proteome</keyword>
<evidence type="ECO:0000313" key="2">
    <source>
        <dbReference type="EMBL" id="ERL08336.1"/>
    </source>
</evidence>
<sequence>MDRTVQELRRAPQAHLQGAGHFFCSCRGRRALFGADRGYRGRGALVKRECPPTALQQNRGMASMVFTPSDMAQSNVDWALLMQGSVQDAGARWARTFGPGPYQQAAINQIQACFESHDRAKSIMACGTGKTPMSLRLAEERFRDNNCHDVLFCAPSIALVAQAMREWTNQSRVELRSLVVCSDAKASKVGEDDVLDDVVGVTFLATTDSASLRQRY</sequence>
<gene>
    <name evidence="2" type="ORF">HMPREF1316_0130</name>
</gene>
<dbReference type="PROSITE" id="PS51257">
    <property type="entry name" value="PROKAR_LIPOPROTEIN"/>
    <property type="match status" value="1"/>
</dbReference>
<proteinExistence type="predicted"/>
<dbReference type="EMBL" id="AWEZ01000045">
    <property type="protein sequence ID" value="ERL08336.1"/>
    <property type="molecule type" value="Genomic_DNA"/>
</dbReference>
<evidence type="ECO:0000259" key="1">
    <source>
        <dbReference type="Pfam" id="PF04851"/>
    </source>
</evidence>
<name>U2V6T7_9ACTN</name>